<dbReference type="NCBIfam" id="TIGR04308">
    <property type="entry name" value="repeat_SSSPR51"/>
    <property type="match status" value="1"/>
</dbReference>
<dbReference type="AlphaFoldDB" id="A0AAW6B7I9"/>
<organism evidence="8 9">
    <name type="scientific">Gemella haemolysans</name>
    <dbReference type="NCBI Taxonomy" id="1379"/>
    <lineage>
        <taxon>Bacteria</taxon>
        <taxon>Bacillati</taxon>
        <taxon>Bacillota</taxon>
        <taxon>Bacilli</taxon>
        <taxon>Bacillales</taxon>
        <taxon>Gemellaceae</taxon>
        <taxon>Gemella</taxon>
    </lineage>
</organism>
<feature type="compositionally biased region" description="Polar residues" evidence="6">
    <location>
        <begin position="34"/>
        <end position="46"/>
    </location>
</feature>
<name>A0AAW6B7I9_9BACL</name>
<evidence type="ECO:0000259" key="7">
    <source>
        <dbReference type="PROSITE" id="PS50847"/>
    </source>
</evidence>
<feature type="non-terminal residue" evidence="8">
    <location>
        <position position="1"/>
    </location>
</feature>
<protein>
    <submittedName>
        <fullName evidence="8">Rib/alpha-like domain-containing protein</fullName>
    </submittedName>
</protein>
<evidence type="ECO:0000256" key="5">
    <source>
        <dbReference type="ARBA" id="ARBA00023088"/>
    </source>
</evidence>
<dbReference type="Pfam" id="PF18877">
    <property type="entry name" value="SSSPR-51"/>
    <property type="match status" value="1"/>
</dbReference>
<dbReference type="Proteomes" id="UP001212217">
    <property type="component" value="Unassembled WGS sequence"/>
</dbReference>
<dbReference type="InterPro" id="IPR012706">
    <property type="entry name" value="Rib_alpha_Esp_rpt"/>
</dbReference>
<proteinExistence type="predicted"/>
<reference evidence="8" key="1">
    <citation type="submission" date="2023-08" db="EMBL/GenBank/DDBJ databases">
        <title>Dental plaque isolates bound by oral lectin ZG16B.</title>
        <authorList>
            <person name="Ghosh S."/>
        </authorList>
    </citation>
    <scope>NUCLEOTIDE SEQUENCE</scope>
    <source>
        <strain evidence="8">DP3_5B</strain>
    </source>
</reference>
<dbReference type="NCBIfam" id="TIGR02331">
    <property type="entry name" value="rib_alpha"/>
    <property type="match status" value="1"/>
</dbReference>
<dbReference type="PROSITE" id="PS50847">
    <property type="entry name" value="GRAM_POS_ANCHORING"/>
    <property type="match status" value="1"/>
</dbReference>
<dbReference type="NCBIfam" id="NF043031">
    <property type="entry name" value="SIALI-17"/>
    <property type="match status" value="1"/>
</dbReference>
<evidence type="ECO:0000313" key="8">
    <source>
        <dbReference type="EMBL" id="MDB6186594.1"/>
    </source>
</evidence>
<keyword evidence="4" id="KW-0732">Signal</keyword>
<sequence>GKVLITYPDNSTEEVPVTVEVTPQKDDYNPQPKPQTITNGDIPNANESIENVNELPEGTRVEWKNGIVPNTDTPGSVSAKITITYPDNSTDDVDVTITVNKQTAKGDPEVQPTLPEFSGGVNGDPEVQPTLPEFSGGVNGDPEEQPTLPEFNGGVNGDPEVQPGLPEFSGGVNGDPEAQPTLPEFSGGVNGDPEEQPALPEFNGGVNGDPEEQPVLPEFNGGVNGDPEEQPTLPEFNGGVNGDPEIQPEVQKNKLIITKWIDENGNELKPTDAKYPKVLGEVNEAFEHGDIEGYEFIRTEVNKSGDIVIHIFRKRPNNGFGKVHNIEEILTPTVAKRVNLEKSSRIEKTSKRLANTGETDSSTELAGLGLAIVGLFAAMKRRKKEEE</sequence>
<dbReference type="RefSeq" id="WP_271987767.1">
    <property type="nucleotide sequence ID" value="NZ_JAQMFS010000093.1"/>
</dbReference>
<dbReference type="InterPro" id="IPR059115">
    <property type="entry name" value="Rib"/>
</dbReference>
<evidence type="ECO:0000256" key="3">
    <source>
        <dbReference type="ARBA" id="ARBA00022525"/>
    </source>
</evidence>
<dbReference type="InterPro" id="IPR027579">
    <property type="entry name" value="SSSPR51_Rpt"/>
</dbReference>
<feature type="region of interest" description="Disordered" evidence="6">
    <location>
        <begin position="23"/>
        <end position="46"/>
    </location>
</feature>
<keyword evidence="5" id="KW-0572">Peptidoglycan-anchor</keyword>
<comment type="subcellular location">
    <subcellularLocation>
        <location evidence="1">Secreted</location>
        <location evidence="1">Cell wall</location>
        <topology evidence="1">Peptidoglycan-anchor</topology>
    </subcellularLocation>
</comment>
<dbReference type="Pfam" id="PF08428">
    <property type="entry name" value="Rib"/>
    <property type="match status" value="2"/>
</dbReference>
<evidence type="ECO:0000256" key="2">
    <source>
        <dbReference type="ARBA" id="ARBA00022512"/>
    </source>
</evidence>
<dbReference type="InterPro" id="IPR019931">
    <property type="entry name" value="LPXTG_anchor"/>
</dbReference>
<keyword evidence="3" id="KW-0964">Secreted</keyword>
<gene>
    <name evidence="8" type="ORF">PNO30_07465</name>
</gene>
<dbReference type="InterPro" id="IPR049964">
    <property type="entry name" value="NanA_rpt"/>
</dbReference>
<feature type="domain" description="Gram-positive cocci surface proteins LPxTG" evidence="7">
    <location>
        <begin position="353"/>
        <end position="387"/>
    </location>
</feature>
<feature type="region of interest" description="Disordered" evidence="6">
    <location>
        <begin position="118"/>
        <end position="184"/>
    </location>
</feature>
<accession>A0AAW6B7I9</accession>
<comment type="caution">
    <text evidence="8">The sequence shown here is derived from an EMBL/GenBank/DDBJ whole genome shotgun (WGS) entry which is preliminary data.</text>
</comment>
<keyword evidence="2" id="KW-0134">Cell wall</keyword>
<dbReference type="NCBIfam" id="TIGR01167">
    <property type="entry name" value="LPXTG_anchor"/>
    <property type="match status" value="1"/>
</dbReference>
<evidence type="ECO:0000256" key="1">
    <source>
        <dbReference type="ARBA" id="ARBA00004168"/>
    </source>
</evidence>
<evidence type="ECO:0000256" key="6">
    <source>
        <dbReference type="SAM" id="MobiDB-lite"/>
    </source>
</evidence>
<evidence type="ECO:0000256" key="4">
    <source>
        <dbReference type="ARBA" id="ARBA00022729"/>
    </source>
</evidence>
<dbReference type="EMBL" id="JAQMFS010000093">
    <property type="protein sequence ID" value="MDB6186594.1"/>
    <property type="molecule type" value="Genomic_DNA"/>
</dbReference>
<evidence type="ECO:0000313" key="9">
    <source>
        <dbReference type="Proteomes" id="UP001212217"/>
    </source>
</evidence>